<name>A0ABS9P8M8_9GAMM</name>
<protein>
    <submittedName>
        <fullName evidence="3">Zf-HC2 domain-containing protein</fullName>
    </submittedName>
</protein>
<evidence type="ECO:0000313" key="3">
    <source>
        <dbReference type="EMBL" id="MCG6658126.1"/>
    </source>
</evidence>
<feature type="region of interest" description="Disordered" evidence="1">
    <location>
        <begin position="51"/>
        <end position="78"/>
    </location>
</feature>
<accession>A0ABS9P8M8</accession>
<evidence type="ECO:0000313" key="4">
    <source>
        <dbReference type="Proteomes" id="UP000814385"/>
    </source>
</evidence>
<reference evidence="3 4" key="1">
    <citation type="submission" date="2020-05" db="EMBL/GenBank/DDBJ databases">
        <title>Comparative genomic analysis of denitrifying bacteria from Halomonas genus.</title>
        <authorList>
            <person name="Wang L."/>
            <person name="Shao Z."/>
        </authorList>
    </citation>
    <scope>NUCLEOTIDE SEQUENCE [LARGE SCALE GENOMIC DNA]</scope>
    <source>
        <strain evidence="3 4">A4</strain>
    </source>
</reference>
<evidence type="ECO:0000256" key="1">
    <source>
        <dbReference type="SAM" id="MobiDB-lite"/>
    </source>
</evidence>
<dbReference type="EMBL" id="JABFUC010000007">
    <property type="protein sequence ID" value="MCG6658126.1"/>
    <property type="molecule type" value="Genomic_DNA"/>
</dbReference>
<evidence type="ECO:0000259" key="2">
    <source>
        <dbReference type="Pfam" id="PF13490"/>
    </source>
</evidence>
<dbReference type="Pfam" id="PF13490">
    <property type="entry name" value="zf-HC2"/>
    <property type="match status" value="1"/>
</dbReference>
<gene>
    <name evidence="3" type="ORF">HOP52_10200</name>
</gene>
<sequence length="78" mass="9022">MLMCKEATRLMSLKQDRPLTFQERIALRLHLSMCQACRECDRQFTLLHNSARRFAPEPPPEEDDPHRGKGDRGGNGTR</sequence>
<comment type="caution">
    <text evidence="3">The sequence shown here is derived from an EMBL/GenBank/DDBJ whole genome shotgun (WGS) entry which is preliminary data.</text>
</comment>
<dbReference type="Proteomes" id="UP000814385">
    <property type="component" value="Unassembled WGS sequence"/>
</dbReference>
<keyword evidence="4" id="KW-1185">Reference proteome</keyword>
<feature type="domain" description="Putative zinc-finger" evidence="2">
    <location>
        <begin position="4"/>
        <end position="38"/>
    </location>
</feature>
<dbReference type="RefSeq" id="WP_238977276.1">
    <property type="nucleotide sequence ID" value="NZ_JABFUC010000007.1"/>
</dbReference>
<organism evidence="3 4">
    <name type="scientific">Billgrantia campisalis</name>
    <dbReference type="NCBI Taxonomy" id="74661"/>
    <lineage>
        <taxon>Bacteria</taxon>
        <taxon>Pseudomonadati</taxon>
        <taxon>Pseudomonadota</taxon>
        <taxon>Gammaproteobacteria</taxon>
        <taxon>Oceanospirillales</taxon>
        <taxon>Halomonadaceae</taxon>
        <taxon>Billgrantia</taxon>
    </lineage>
</organism>
<dbReference type="InterPro" id="IPR027383">
    <property type="entry name" value="Znf_put"/>
</dbReference>
<proteinExistence type="predicted"/>